<dbReference type="Pfam" id="PF00149">
    <property type="entry name" value="Metallophos"/>
    <property type="match status" value="1"/>
</dbReference>
<dbReference type="STRING" id="1293045.H663_10010"/>
<dbReference type="EMBL" id="LFYT02000018">
    <property type="protein sequence ID" value="PVE42143.1"/>
    <property type="molecule type" value="Genomic_DNA"/>
</dbReference>
<dbReference type="PANTHER" id="PTHR31302:SF0">
    <property type="entry name" value="TRANSMEMBRANE PROTEIN WITH METALLOPHOSPHOESTERASE DOMAIN"/>
    <property type="match status" value="1"/>
</dbReference>
<accession>A0A2T7UBU7</accession>
<organism evidence="2 3">
    <name type="scientific">Limnohabitans planktonicus II-D5</name>
    <dbReference type="NCBI Taxonomy" id="1293045"/>
    <lineage>
        <taxon>Bacteria</taxon>
        <taxon>Pseudomonadati</taxon>
        <taxon>Pseudomonadota</taxon>
        <taxon>Betaproteobacteria</taxon>
        <taxon>Burkholderiales</taxon>
        <taxon>Comamonadaceae</taxon>
        <taxon>Limnohabitans</taxon>
    </lineage>
</organism>
<feature type="domain" description="Calcineurin-like phosphoesterase" evidence="1">
    <location>
        <begin position="47"/>
        <end position="213"/>
    </location>
</feature>
<dbReference type="AlphaFoldDB" id="A0A2T7UBU7"/>
<dbReference type="PANTHER" id="PTHR31302">
    <property type="entry name" value="TRANSMEMBRANE PROTEIN WITH METALLOPHOSPHOESTERASE DOMAIN-RELATED"/>
    <property type="match status" value="1"/>
</dbReference>
<keyword evidence="3" id="KW-1185">Reference proteome</keyword>
<gene>
    <name evidence="2" type="ORF">H663_013335</name>
</gene>
<sequence length="270" mass="29164">MFSRPIWLVSLVLAIGLLTALCLYWCSGSDLEVTHHDMRAPSQAARFRVVQLSDLHLQSFGKSEIAVVAQVQALQPDLVLLTGDAIDRADALPVLKDFLAALGTIPAVAVPGNWEHWSGVDFPALIALFAAQPNGRFLLNERVSFTSGERKIHLIGLDDFTAGQPDARLLSPAPSDNVTVLVQHSPGFFEVPEINRLMSQQRLSVCLSGHTHGGQVSFGGWAPFRPVGSGRFVAGFYDVPGCRLYVSKGLGTSVLPLRWGAAPEIAVFDL</sequence>
<evidence type="ECO:0000259" key="1">
    <source>
        <dbReference type="Pfam" id="PF00149"/>
    </source>
</evidence>
<evidence type="ECO:0000313" key="2">
    <source>
        <dbReference type="EMBL" id="PVE42143.1"/>
    </source>
</evidence>
<proteinExistence type="predicted"/>
<dbReference type="GO" id="GO:0016787">
    <property type="term" value="F:hydrolase activity"/>
    <property type="evidence" value="ECO:0007669"/>
    <property type="project" value="InterPro"/>
</dbReference>
<reference evidence="2" key="1">
    <citation type="submission" date="2017-04" db="EMBL/GenBank/DDBJ databases">
        <title>Unexpected and diverse lifestyles within the genus Limnohabitans.</title>
        <authorList>
            <person name="Kasalicky V."/>
            <person name="Mehrshad M."/>
            <person name="Andrei S.-A."/>
            <person name="Salcher M."/>
            <person name="Kratochvilova H."/>
            <person name="Simek K."/>
            <person name="Ghai R."/>
        </authorList>
    </citation>
    <scope>NUCLEOTIDE SEQUENCE [LARGE SCALE GENOMIC DNA]</scope>
    <source>
        <strain evidence="2">II-D5</strain>
    </source>
</reference>
<dbReference type="OrthoDB" id="9780884at2"/>
<name>A0A2T7UBU7_9BURK</name>
<protein>
    <recommendedName>
        <fullName evidence="1">Calcineurin-like phosphoesterase domain-containing protein</fullName>
    </recommendedName>
</protein>
<dbReference type="Proteomes" id="UP000037507">
    <property type="component" value="Unassembled WGS sequence"/>
</dbReference>
<evidence type="ECO:0000313" key="3">
    <source>
        <dbReference type="Proteomes" id="UP000037507"/>
    </source>
</evidence>
<comment type="caution">
    <text evidence="2">The sequence shown here is derived from an EMBL/GenBank/DDBJ whole genome shotgun (WGS) entry which is preliminary data.</text>
</comment>
<dbReference type="InterPro" id="IPR029052">
    <property type="entry name" value="Metallo-depent_PP-like"/>
</dbReference>
<dbReference type="SUPFAM" id="SSF56300">
    <property type="entry name" value="Metallo-dependent phosphatases"/>
    <property type="match status" value="1"/>
</dbReference>
<dbReference type="RefSeq" id="WP_083451166.1">
    <property type="nucleotide sequence ID" value="NZ_LFYT02000018.1"/>
</dbReference>
<dbReference type="InterPro" id="IPR051158">
    <property type="entry name" value="Metallophosphoesterase_sf"/>
</dbReference>
<dbReference type="Gene3D" id="3.60.21.10">
    <property type="match status" value="1"/>
</dbReference>
<dbReference type="InterPro" id="IPR004843">
    <property type="entry name" value="Calcineurin-like_PHP"/>
</dbReference>